<evidence type="ECO:0000259" key="1">
    <source>
        <dbReference type="Pfam" id="PF02557"/>
    </source>
</evidence>
<dbReference type="SUPFAM" id="SSF55166">
    <property type="entry name" value="Hedgehog/DD-peptidase"/>
    <property type="match status" value="1"/>
</dbReference>
<dbReference type="Proteomes" id="UP000823915">
    <property type="component" value="Unassembled WGS sequence"/>
</dbReference>
<dbReference type="InterPro" id="IPR003709">
    <property type="entry name" value="VanY-like_core_dom"/>
</dbReference>
<evidence type="ECO:0000313" key="2">
    <source>
        <dbReference type="EMBL" id="HIY27337.1"/>
    </source>
</evidence>
<feature type="domain" description="D-alanyl-D-alanine carboxypeptidase-like core" evidence="1">
    <location>
        <begin position="120"/>
        <end position="255"/>
    </location>
</feature>
<organism evidence="2 3">
    <name type="scientific">Candidatus Acutalibacter pullistercoris</name>
    <dbReference type="NCBI Taxonomy" id="2838418"/>
    <lineage>
        <taxon>Bacteria</taxon>
        <taxon>Bacillati</taxon>
        <taxon>Bacillota</taxon>
        <taxon>Clostridia</taxon>
        <taxon>Eubacteriales</taxon>
        <taxon>Acutalibacteraceae</taxon>
        <taxon>Acutalibacter</taxon>
    </lineage>
</organism>
<protein>
    <submittedName>
        <fullName evidence="2">M15 family metallopeptidase</fullName>
    </submittedName>
</protein>
<gene>
    <name evidence="2" type="ORF">H9838_09230</name>
</gene>
<dbReference type="EMBL" id="DXDU01000150">
    <property type="protein sequence ID" value="HIY27337.1"/>
    <property type="molecule type" value="Genomic_DNA"/>
</dbReference>
<dbReference type="Gene3D" id="3.30.1380.10">
    <property type="match status" value="1"/>
</dbReference>
<name>A0A9D1YER5_9FIRM</name>
<comment type="caution">
    <text evidence="2">The sequence shown here is derived from an EMBL/GenBank/DDBJ whole genome shotgun (WGS) entry which is preliminary data.</text>
</comment>
<dbReference type="PANTHER" id="PTHR34385:SF1">
    <property type="entry name" value="PEPTIDOGLYCAN L-ALANYL-D-GLUTAMATE ENDOPEPTIDASE CWLK"/>
    <property type="match status" value="1"/>
</dbReference>
<dbReference type="PANTHER" id="PTHR34385">
    <property type="entry name" value="D-ALANYL-D-ALANINE CARBOXYPEPTIDASE"/>
    <property type="match status" value="1"/>
</dbReference>
<dbReference type="InterPro" id="IPR009045">
    <property type="entry name" value="Zn_M74/Hedgehog-like"/>
</dbReference>
<reference evidence="2" key="1">
    <citation type="journal article" date="2021" name="PeerJ">
        <title>Extensive microbial diversity within the chicken gut microbiome revealed by metagenomics and culture.</title>
        <authorList>
            <person name="Gilroy R."/>
            <person name="Ravi A."/>
            <person name="Getino M."/>
            <person name="Pursley I."/>
            <person name="Horton D.L."/>
            <person name="Alikhan N.F."/>
            <person name="Baker D."/>
            <person name="Gharbi K."/>
            <person name="Hall N."/>
            <person name="Watson M."/>
            <person name="Adriaenssens E.M."/>
            <person name="Foster-Nyarko E."/>
            <person name="Jarju S."/>
            <person name="Secka A."/>
            <person name="Antonio M."/>
            <person name="Oren A."/>
            <person name="Chaudhuri R.R."/>
            <person name="La Ragione R."/>
            <person name="Hildebrand F."/>
            <person name="Pallen M.J."/>
        </authorList>
    </citation>
    <scope>NUCLEOTIDE SEQUENCE</scope>
    <source>
        <strain evidence="2">1282</strain>
    </source>
</reference>
<evidence type="ECO:0000313" key="3">
    <source>
        <dbReference type="Proteomes" id="UP000823915"/>
    </source>
</evidence>
<dbReference type="InterPro" id="IPR052179">
    <property type="entry name" value="DD-CPase-like"/>
</dbReference>
<reference evidence="2" key="2">
    <citation type="submission" date="2021-04" db="EMBL/GenBank/DDBJ databases">
        <authorList>
            <person name="Gilroy R."/>
        </authorList>
    </citation>
    <scope>NUCLEOTIDE SEQUENCE</scope>
    <source>
        <strain evidence="2">1282</strain>
    </source>
</reference>
<sequence>MASKYRHLKEREERPLSGRRAGRWKKCLPALALALVVGGGCLMTQLPRAGAAQVAQDGGSAAVTKKEETSLPQGEETAVQAGAALKEADSLWYLTLVNFETPIDPDFQPPLTWIQDGTQRFDSRAAGALEAMLADMKDQGLSPIVCSGYRTRETQEGLYKNQVDFWLGQGYDQASAEAEAALLVARPDTSEHQLGLAADIVSAGNQILDESQEQTPEQQWLLSHCQEYGFILRYPSGKTELTGVSYEPWHYRYVGVEAAGKIMAQGLCLEEYLEGLSL</sequence>
<dbReference type="CDD" id="cd14852">
    <property type="entry name" value="LD-carboxypeptidase"/>
    <property type="match status" value="1"/>
</dbReference>
<dbReference type="AlphaFoldDB" id="A0A9D1YER5"/>
<dbReference type="InterPro" id="IPR058193">
    <property type="entry name" value="VanY/YodJ_core_dom"/>
</dbReference>
<dbReference type="Pfam" id="PF02557">
    <property type="entry name" value="VanY"/>
    <property type="match status" value="1"/>
</dbReference>
<dbReference type="GO" id="GO:0008233">
    <property type="term" value="F:peptidase activity"/>
    <property type="evidence" value="ECO:0007669"/>
    <property type="project" value="InterPro"/>
</dbReference>
<accession>A0A9D1YER5</accession>
<proteinExistence type="predicted"/>
<dbReference type="GO" id="GO:0006508">
    <property type="term" value="P:proteolysis"/>
    <property type="evidence" value="ECO:0007669"/>
    <property type="project" value="InterPro"/>
</dbReference>